<evidence type="ECO:0000313" key="1">
    <source>
        <dbReference type="EMBL" id="JAD56654.1"/>
    </source>
</evidence>
<accession>A0A0A9AY62</accession>
<protein>
    <submittedName>
        <fullName evidence="1">Uncharacterized protein</fullName>
    </submittedName>
</protein>
<sequence length="35" mass="4154">MARSRLVSASWRRRCRVLPWSRFSRDCARSGSSRL</sequence>
<dbReference type="AlphaFoldDB" id="A0A0A9AY62"/>
<proteinExistence type="predicted"/>
<dbReference type="EMBL" id="GBRH01241241">
    <property type="protein sequence ID" value="JAD56654.1"/>
    <property type="molecule type" value="Transcribed_RNA"/>
</dbReference>
<reference evidence="1" key="1">
    <citation type="submission" date="2014-09" db="EMBL/GenBank/DDBJ databases">
        <authorList>
            <person name="Magalhaes I.L.F."/>
            <person name="Oliveira U."/>
            <person name="Santos F.R."/>
            <person name="Vidigal T.H.D.A."/>
            <person name="Brescovit A.D."/>
            <person name="Santos A.J."/>
        </authorList>
    </citation>
    <scope>NUCLEOTIDE SEQUENCE</scope>
    <source>
        <tissue evidence="1">Shoot tissue taken approximately 20 cm above the soil surface</tissue>
    </source>
</reference>
<name>A0A0A9AY62_ARUDO</name>
<organism evidence="1">
    <name type="scientific">Arundo donax</name>
    <name type="common">Giant reed</name>
    <name type="synonym">Donax arundinaceus</name>
    <dbReference type="NCBI Taxonomy" id="35708"/>
    <lineage>
        <taxon>Eukaryota</taxon>
        <taxon>Viridiplantae</taxon>
        <taxon>Streptophyta</taxon>
        <taxon>Embryophyta</taxon>
        <taxon>Tracheophyta</taxon>
        <taxon>Spermatophyta</taxon>
        <taxon>Magnoliopsida</taxon>
        <taxon>Liliopsida</taxon>
        <taxon>Poales</taxon>
        <taxon>Poaceae</taxon>
        <taxon>PACMAD clade</taxon>
        <taxon>Arundinoideae</taxon>
        <taxon>Arundineae</taxon>
        <taxon>Arundo</taxon>
    </lineage>
</organism>
<reference evidence="1" key="2">
    <citation type="journal article" date="2015" name="Data Brief">
        <title>Shoot transcriptome of the giant reed, Arundo donax.</title>
        <authorList>
            <person name="Barrero R.A."/>
            <person name="Guerrero F.D."/>
            <person name="Moolhuijzen P."/>
            <person name="Goolsby J.A."/>
            <person name="Tidwell J."/>
            <person name="Bellgard S.E."/>
            <person name="Bellgard M.I."/>
        </authorList>
    </citation>
    <scope>NUCLEOTIDE SEQUENCE</scope>
    <source>
        <tissue evidence="1">Shoot tissue taken approximately 20 cm above the soil surface</tissue>
    </source>
</reference>